<comment type="caution">
    <text evidence="4">The sequence shown here is derived from an EMBL/GenBank/DDBJ whole genome shotgun (WGS) entry which is preliminary data.</text>
</comment>
<dbReference type="InterPro" id="IPR015915">
    <property type="entry name" value="Kelch-typ_b-propeller"/>
</dbReference>
<dbReference type="SUPFAM" id="SSF81383">
    <property type="entry name" value="F-box domain"/>
    <property type="match status" value="1"/>
</dbReference>
<organism evidence="4 5">
    <name type="scientific">Adiantum capillus-veneris</name>
    <name type="common">Maidenhair fern</name>
    <dbReference type="NCBI Taxonomy" id="13818"/>
    <lineage>
        <taxon>Eukaryota</taxon>
        <taxon>Viridiplantae</taxon>
        <taxon>Streptophyta</taxon>
        <taxon>Embryophyta</taxon>
        <taxon>Tracheophyta</taxon>
        <taxon>Polypodiopsida</taxon>
        <taxon>Polypodiidae</taxon>
        <taxon>Polypodiales</taxon>
        <taxon>Pteridineae</taxon>
        <taxon>Pteridaceae</taxon>
        <taxon>Vittarioideae</taxon>
        <taxon>Adiantum</taxon>
    </lineage>
</organism>
<dbReference type="SMART" id="SM00612">
    <property type="entry name" value="Kelch"/>
    <property type="match status" value="2"/>
</dbReference>
<proteinExistence type="predicted"/>
<dbReference type="Proteomes" id="UP000886520">
    <property type="component" value="Chromosome 11"/>
</dbReference>
<dbReference type="EMBL" id="JABFUD020000011">
    <property type="protein sequence ID" value="KAI5073297.1"/>
    <property type="molecule type" value="Genomic_DNA"/>
</dbReference>
<name>A0A9D4ZGL6_ADICA</name>
<dbReference type="AlphaFoldDB" id="A0A9D4ZGL6"/>
<dbReference type="InterPro" id="IPR001810">
    <property type="entry name" value="F-box_dom"/>
</dbReference>
<keyword evidence="2" id="KW-0677">Repeat</keyword>
<reference evidence="4" key="1">
    <citation type="submission" date="2021-01" db="EMBL/GenBank/DDBJ databases">
        <title>Adiantum capillus-veneris genome.</title>
        <authorList>
            <person name="Fang Y."/>
            <person name="Liao Q."/>
        </authorList>
    </citation>
    <scope>NUCLEOTIDE SEQUENCE</scope>
    <source>
        <strain evidence="4">H3</strain>
        <tissue evidence="4">Leaf</tissue>
    </source>
</reference>
<dbReference type="InterPro" id="IPR036047">
    <property type="entry name" value="F-box-like_dom_sf"/>
</dbReference>
<evidence type="ECO:0000313" key="4">
    <source>
        <dbReference type="EMBL" id="KAI5073297.1"/>
    </source>
</evidence>
<dbReference type="Gene3D" id="2.120.10.80">
    <property type="entry name" value="Kelch-type beta propeller"/>
    <property type="match status" value="1"/>
</dbReference>
<dbReference type="Pfam" id="PF00646">
    <property type="entry name" value="F-box"/>
    <property type="match status" value="1"/>
</dbReference>
<evidence type="ECO:0000313" key="5">
    <source>
        <dbReference type="Proteomes" id="UP000886520"/>
    </source>
</evidence>
<dbReference type="Pfam" id="PF24681">
    <property type="entry name" value="Kelch_KLHDC2_KLHL20_DRC7"/>
    <property type="match status" value="1"/>
</dbReference>
<keyword evidence="5" id="KW-1185">Reference proteome</keyword>
<gene>
    <name evidence="4" type="ORF">GOP47_0011310</name>
</gene>
<dbReference type="SUPFAM" id="SSF117281">
    <property type="entry name" value="Kelch motif"/>
    <property type="match status" value="1"/>
</dbReference>
<keyword evidence="1" id="KW-0880">Kelch repeat</keyword>
<dbReference type="PANTHER" id="PTHR46344">
    <property type="entry name" value="OS02G0202900 PROTEIN"/>
    <property type="match status" value="1"/>
</dbReference>
<evidence type="ECO:0000259" key="3">
    <source>
        <dbReference type="Pfam" id="PF00646"/>
    </source>
</evidence>
<sequence>MLLARFFSSNTKILQAQGNIMFAFGQSGNRSYNSVHKSFSNQKPVKQHMAADRRCYILGSVTRASTIKATTLFRYKYHDVFLSTLGDHYSEHSYQHFWAWSPRFQTNCKGVLNLSGKNSFTCKVESILGSDIMNGRAFVFSMGQDMQDILSSKRIGRLPDDGVGRGVVDLQDHDCAGTLIPGLPDDVAKSIVALAPQSDLPAMGCVAKSWNALLRSKEFHKIRRDSGTAEKRLYALTLSEDRRSTCWKTFSTVQNVWKDLAPLPGPLKSGSGFAVVDGKLLIIGGAVEGSRPSAVADVLLYDTSLNRWRKVASMHSARYEFACAVLNGLVYVVGGHGLGGKNLPHVEVYDLEQDRWTKLPSLRRARWGCIGCGLEGKLYVMAGRSSFTIGHSRCVDVFDPLKGQWEEAKNGCMMVLAHAIVDQELFCIEWKNDRKLAVFNAAENLWKSVVLPLAGSLSVGFYLANVNGKLLLFPTSTESACDTLIYDPNASSGSEWQTAEIRPLGACLYCTTIEA</sequence>
<evidence type="ECO:0000256" key="1">
    <source>
        <dbReference type="ARBA" id="ARBA00022441"/>
    </source>
</evidence>
<dbReference type="InterPro" id="IPR006652">
    <property type="entry name" value="Kelch_1"/>
</dbReference>
<dbReference type="OrthoDB" id="45365at2759"/>
<dbReference type="PANTHER" id="PTHR46344:SF1">
    <property type="entry name" value="OS02G0504900 PROTEIN"/>
    <property type="match status" value="1"/>
</dbReference>
<dbReference type="CDD" id="cd22152">
    <property type="entry name" value="F-box_AtAFR-like"/>
    <property type="match status" value="1"/>
</dbReference>
<accession>A0A9D4ZGL6</accession>
<feature type="domain" description="F-box" evidence="3">
    <location>
        <begin position="181"/>
        <end position="221"/>
    </location>
</feature>
<evidence type="ECO:0000256" key="2">
    <source>
        <dbReference type="ARBA" id="ARBA00022737"/>
    </source>
</evidence>
<protein>
    <recommendedName>
        <fullName evidence="3">F-box domain-containing protein</fullName>
    </recommendedName>
</protein>